<dbReference type="OrthoDB" id="2553651at2759"/>
<evidence type="ECO:0000313" key="3">
    <source>
        <dbReference type="EMBL" id="TFL07049.1"/>
    </source>
</evidence>
<dbReference type="Proteomes" id="UP000305067">
    <property type="component" value="Unassembled WGS sequence"/>
</dbReference>
<keyword evidence="2" id="KW-0812">Transmembrane</keyword>
<organism evidence="3 4">
    <name type="scientific">Pterulicium gracile</name>
    <dbReference type="NCBI Taxonomy" id="1884261"/>
    <lineage>
        <taxon>Eukaryota</taxon>
        <taxon>Fungi</taxon>
        <taxon>Dikarya</taxon>
        <taxon>Basidiomycota</taxon>
        <taxon>Agaricomycotina</taxon>
        <taxon>Agaricomycetes</taxon>
        <taxon>Agaricomycetidae</taxon>
        <taxon>Agaricales</taxon>
        <taxon>Pleurotineae</taxon>
        <taxon>Pterulaceae</taxon>
        <taxon>Pterulicium</taxon>
    </lineage>
</organism>
<evidence type="ECO:0008006" key="5">
    <source>
        <dbReference type="Google" id="ProtNLM"/>
    </source>
</evidence>
<accession>A0A5C3R2Y6</accession>
<dbReference type="AlphaFoldDB" id="A0A5C3R2Y6"/>
<feature type="transmembrane region" description="Helical" evidence="2">
    <location>
        <begin position="115"/>
        <end position="136"/>
    </location>
</feature>
<dbReference type="EMBL" id="ML178814">
    <property type="protein sequence ID" value="TFL07049.1"/>
    <property type="molecule type" value="Genomic_DNA"/>
</dbReference>
<feature type="transmembrane region" description="Helical" evidence="2">
    <location>
        <begin position="235"/>
        <end position="254"/>
    </location>
</feature>
<protein>
    <recommendedName>
        <fullName evidence="5">Mitochondrial outer membrane protein OM14 C-terminal domain-containing protein</fullName>
    </recommendedName>
</protein>
<proteinExistence type="predicted"/>
<evidence type="ECO:0000256" key="1">
    <source>
        <dbReference type="SAM" id="MobiDB-lite"/>
    </source>
</evidence>
<keyword evidence="2" id="KW-1133">Transmembrane helix</keyword>
<dbReference type="STRING" id="1884261.A0A5C3R2Y6"/>
<sequence>MSYADIAAKNAPPLSEQPRPDPALLNTVPPSTNNVADDGSKVSVVAPDFKQRPATETSVQEIFPERDDTYDNFNDSTSDPLKKKRRKTHRAVDEVKAEGAYIWDTISEYLFRPGVAGGLVGIVNVGLLAGLGRAAYTQPHLLRDRKVVGTAVAATLALTGLEGFAVEQYRKTPAGQAEEKKAKEKGTYLYQQLRQQVLRPGVFGGILGLVNLAILGGTGYASYIHWDKPTWDRRIVSAVSAAILIVWGAEGVLAEKFIEHRK</sequence>
<keyword evidence="2" id="KW-0472">Membrane</keyword>
<name>A0A5C3R2Y6_9AGAR</name>
<feature type="transmembrane region" description="Helical" evidence="2">
    <location>
        <begin position="202"/>
        <end position="223"/>
    </location>
</feature>
<reference evidence="3 4" key="1">
    <citation type="journal article" date="2019" name="Nat. Ecol. Evol.">
        <title>Megaphylogeny resolves global patterns of mushroom evolution.</title>
        <authorList>
            <person name="Varga T."/>
            <person name="Krizsan K."/>
            <person name="Foldi C."/>
            <person name="Dima B."/>
            <person name="Sanchez-Garcia M."/>
            <person name="Sanchez-Ramirez S."/>
            <person name="Szollosi G.J."/>
            <person name="Szarkandi J.G."/>
            <person name="Papp V."/>
            <person name="Albert L."/>
            <person name="Andreopoulos W."/>
            <person name="Angelini C."/>
            <person name="Antonin V."/>
            <person name="Barry K.W."/>
            <person name="Bougher N.L."/>
            <person name="Buchanan P."/>
            <person name="Buyck B."/>
            <person name="Bense V."/>
            <person name="Catcheside P."/>
            <person name="Chovatia M."/>
            <person name="Cooper J."/>
            <person name="Damon W."/>
            <person name="Desjardin D."/>
            <person name="Finy P."/>
            <person name="Geml J."/>
            <person name="Haridas S."/>
            <person name="Hughes K."/>
            <person name="Justo A."/>
            <person name="Karasinski D."/>
            <person name="Kautmanova I."/>
            <person name="Kiss B."/>
            <person name="Kocsube S."/>
            <person name="Kotiranta H."/>
            <person name="LaButti K.M."/>
            <person name="Lechner B.E."/>
            <person name="Liimatainen K."/>
            <person name="Lipzen A."/>
            <person name="Lukacs Z."/>
            <person name="Mihaltcheva S."/>
            <person name="Morgado L.N."/>
            <person name="Niskanen T."/>
            <person name="Noordeloos M.E."/>
            <person name="Ohm R.A."/>
            <person name="Ortiz-Santana B."/>
            <person name="Ovrebo C."/>
            <person name="Racz N."/>
            <person name="Riley R."/>
            <person name="Savchenko A."/>
            <person name="Shiryaev A."/>
            <person name="Soop K."/>
            <person name="Spirin V."/>
            <person name="Szebenyi C."/>
            <person name="Tomsovsky M."/>
            <person name="Tulloss R.E."/>
            <person name="Uehling J."/>
            <person name="Grigoriev I.V."/>
            <person name="Vagvolgyi C."/>
            <person name="Papp T."/>
            <person name="Martin F.M."/>
            <person name="Miettinen O."/>
            <person name="Hibbett D.S."/>
            <person name="Nagy L.G."/>
        </authorList>
    </citation>
    <scope>NUCLEOTIDE SEQUENCE [LARGE SCALE GENOMIC DNA]</scope>
    <source>
        <strain evidence="3 4">CBS 309.79</strain>
    </source>
</reference>
<gene>
    <name evidence="3" type="ORF">BDV98DRAFT_599390</name>
</gene>
<feature type="region of interest" description="Disordered" evidence="1">
    <location>
        <begin position="1"/>
        <end position="40"/>
    </location>
</feature>
<keyword evidence="4" id="KW-1185">Reference proteome</keyword>
<evidence type="ECO:0000313" key="4">
    <source>
        <dbReference type="Proteomes" id="UP000305067"/>
    </source>
</evidence>
<evidence type="ECO:0000256" key="2">
    <source>
        <dbReference type="SAM" id="Phobius"/>
    </source>
</evidence>